<dbReference type="Proteomes" id="UP000515908">
    <property type="component" value="Chromosome 05"/>
</dbReference>
<keyword evidence="1" id="KW-0812">Transmembrane</keyword>
<protein>
    <submittedName>
        <fullName evidence="2">Uncharacterized protein</fullName>
    </submittedName>
</protein>
<dbReference type="EMBL" id="LR877149">
    <property type="protein sequence ID" value="CAD2215811.1"/>
    <property type="molecule type" value="Genomic_DNA"/>
</dbReference>
<feature type="transmembrane region" description="Helical" evidence="1">
    <location>
        <begin position="70"/>
        <end position="92"/>
    </location>
</feature>
<evidence type="ECO:0000313" key="2">
    <source>
        <dbReference type="EMBL" id="CAD2215811.1"/>
    </source>
</evidence>
<evidence type="ECO:0000256" key="1">
    <source>
        <dbReference type="SAM" id="Phobius"/>
    </source>
</evidence>
<proteinExistence type="predicted"/>
<organism evidence="2 3">
    <name type="scientific">Angomonas deanei</name>
    <dbReference type="NCBI Taxonomy" id="59799"/>
    <lineage>
        <taxon>Eukaryota</taxon>
        <taxon>Discoba</taxon>
        <taxon>Euglenozoa</taxon>
        <taxon>Kinetoplastea</taxon>
        <taxon>Metakinetoplastina</taxon>
        <taxon>Trypanosomatida</taxon>
        <taxon>Trypanosomatidae</taxon>
        <taxon>Strigomonadinae</taxon>
        <taxon>Angomonas</taxon>
    </lineage>
</organism>
<name>S9WPH7_9TRYP</name>
<accession>S9WPH7</accession>
<gene>
    <name evidence="2" type="ORF">ADEAN_000326900</name>
</gene>
<keyword evidence="3" id="KW-1185">Reference proteome</keyword>
<dbReference type="OrthoDB" id="275747at2759"/>
<keyword evidence="1" id="KW-0472">Membrane</keyword>
<dbReference type="AlphaFoldDB" id="S9WPH7"/>
<dbReference type="VEuPathDB" id="TriTrypDB:ADEAN_000326900"/>
<keyword evidence="1" id="KW-1133">Transmembrane helix</keyword>
<sequence>MLRRTQTSLIRRTAPRLSGGELWHPPALKDIPDSSTTKGFFGAYNGGASLCRLIDIKWWMNRAVDLGREYYIAAPTMYMFLFYFCWKGFVILRYGDGKPPRAVDWNTEESGFLPKNFEPTPVTSKV</sequence>
<evidence type="ECO:0000313" key="3">
    <source>
        <dbReference type="Proteomes" id="UP000515908"/>
    </source>
</evidence>
<reference evidence="2 3" key="1">
    <citation type="submission" date="2020-08" db="EMBL/GenBank/DDBJ databases">
        <authorList>
            <person name="Newling K."/>
            <person name="Davey J."/>
            <person name="Forrester S."/>
        </authorList>
    </citation>
    <scope>NUCLEOTIDE SEQUENCE [LARGE SCALE GENOMIC DNA]</scope>
    <source>
        <strain evidence="3">Crithidia deanei Carvalho (ATCC PRA-265)</strain>
    </source>
</reference>